<dbReference type="InterPro" id="IPR008271">
    <property type="entry name" value="Ser/Thr_kinase_AS"/>
</dbReference>
<dbReference type="InterPro" id="IPR001245">
    <property type="entry name" value="Ser-Thr/Tyr_kinase_cat_dom"/>
</dbReference>
<keyword evidence="16" id="KW-1185">Reference proteome</keyword>
<keyword evidence="8 12" id="KW-0067">ATP-binding</keyword>
<evidence type="ECO:0000256" key="7">
    <source>
        <dbReference type="ARBA" id="ARBA00022777"/>
    </source>
</evidence>
<evidence type="ECO:0000256" key="4">
    <source>
        <dbReference type="ARBA" id="ARBA00022692"/>
    </source>
</evidence>
<dbReference type="FunFam" id="3.30.200.20:FF:000178">
    <property type="entry name" value="serine/threonine-protein kinase PBS1-like"/>
    <property type="match status" value="1"/>
</dbReference>
<keyword evidence="10 13" id="KW-0472">Membrane</keyword>
<dbReference type="InterPro" id="IPR045874">
    <property type="entry name" value="LRK10/LRL21-25-like"/>
</dbReference>
<keyword evidence="11" id="KW-0325">Glycoprotein</keyword>
<reference evidence="15 16" key="1">
    <citation type="journal article" date="2017" name="Nature">
        <title>The Apostasia genome and the evolution of orchids.</title>
        <authorList>
            <person name="Zhang G.Q."/>
            <person name="Liu K.W."/>
            <person name="Li Z."/>
            <person name="Lohaus R."/>
            <person name="Hsiao Y.Y."/>
            <person name="Niu S.C."/>
            <person name="Wang J.Y."/>
            <person name="Lin Y.C."/>
            <person name="Xu Q."/>
            <person name="Chen L.J."/>
            <person name="Yoshida K."/>
            <person name="Fujiwara S."/>
            <person name="Wang Z.W."/>
            <person name="Zhang Y.Q."/>
            <person name="Mitsuda N."/>
            <person name="Wang M."/>
            <person name="Liu G.H."/>
            <person name="Pecoraro L."/>
            <person name="Huang H.X."/>
            <person name="Xiao X.J."/>
            <person name="Lin M."/>
            <person name="Wu X.Y."/>
            <person name="Wu W.L."/>
            <person name="Chen Y.Y."/>
            <person name="Chang S.B."/>
            <person name="Sakamoto S."/>
            <person name="Ohme-Takagi M."/>
            <person name="Yagi M."/>
            <person name="Zeng S.J."/>
            <person name="Shen C.Y."/>
            <person name="Yeh C.M."/>
            <person name="Luo Y.B."/>
            <person name="Tsai W.C."/>
            <person name="Van de Peer Y."/>
            <person name="Liu Z.J."/>
        </authorList>
    </citation>
    <scope>NUCLEOTIDE SEQUENCE [LARGE SCALE GENOMIC DNA]</scope>
    <source>
        <strain evidence="16">cv. Shenzhen</strain>
        <tissue evidence="15">Stem</tissue>
    </source>
</reference>
<dbReference type="GO" id="GO:0030247">
    <property type="term" value="F:polysaccharide binding"/>
    <property type="evidence" value="ECO:0007669"/>
    <property type="project" value="InterPro"/>
</dbReference>
<dbReference type="OrthoDB" id="784097at2759"/>
<dbReference type="SMART" id="SM00220">
    <property type="entry name" value="S_TKc"/>
    <property type="match status" value="1"/>
</dbReference>
<evidence type="ECO:0000256" key="13">
    <source>
        <dbReference type="SAM" id="Phobius"/>
    </source>
</evidence>
<comment type="subcellular location">
    <subcellularLocation>
        <location evidence="1">Membrane</location>
        <topology evidence="1">Single-pass type I membrane protein</topology>
    </subcellularLocation>
</comment>
<feature type="transmembrane region" description="Helical" evidence="13">
    <location>
        <begin position="170"/>
        <end position="194"/>
    </location>
</feature>
<dbReference type="GO" id="GO:0004714">
    <property type="term" value="F:transmembrane receptor protein tyrosine kinase activity"/>
    <property type="evidence" value="ECO:0007669"/>
    <property type="project" value="UniProtKB-EC"/>
</dbReference>
<keyword evidence="5" id="KW-0732">Signal</keyword>
<evidence type="ECO:0000256" key="5">
    <source>
        <dbReference type="ARBA" id="ARBA00022729"/>
    </source>
</evidence>
<feature type="binding site" evidence="12">
    <location>
        <position position="260"/>
    </location>
    <ligand>
        <name>ATP</name>
        <dbReference type="ChEBI" id="CHEBI:30616"/>
    </ligand>
</feature>
<evidence type="ECO:0000256" key="1">
    <source>
        <dbReference type="ARBA" id="ARBA00004479"/>
    </source>
</evidence>
<dbReference type="CDD" id="cd14066">
    <property type="entry name" value="STKc_IRAK"/>
    <property type="match status" value="1"/>
</dbReference>
<evidence type="ECO:0000256" key="12">
    <source>
        <dbReference type="PROSITE-ProRule" id="PRU10141"/>
    </source>
</evidence>
<evidence type="ECO:0000256" key="10">
    <source>
        <dbReference type="ARBA" id="ARBA00023136"/>
    </source>
</evidence>
<dbReference type="GO" id="GO:0005524">
    <property type="term" value="F:ATP binding"/>
    <property type="evidence" value="ECO:0007669"/>
    <property type="project" value="UniProtKB-UniRule"/>
</dbReference>
<dbReference type="GO" id="GO:0004674">
    <property type="term" value="F:protein serine/threonine kinase activity"/>
    <property type="evidence" value="ECO:0007669"/>
    <property type="project" value="UniProtKB-KW"/>
</dbReference>
<evidence type="ECO:0000259" key="14">
    <source>
        <dbReference type="PROSITE" id="PS50011"/>
    </source>
</evidence>
<evidence type="ECO:0000256" key="2">
    <source>
        <dbReference type="ARBA" id="ARBA00022527"/>
    </source>
</evidence>
<dbReference type="FunFam" id="1.10.510.10:FF:000590">
    <property type="entry name" value="PR5-like receptor kinase"/>
    <property type="match status" value="1"/>
</dbReference>
<dbReference type="EC" id="2.7.11.1" evidence="15"/>
<dbReference type="PROSITE" id="PS00108">
    <property type="entry name" value="PROTEIN_KINASE_ST"/>
    <property type="match status" value="1"/>
</dbReference>
<dbReference type="EMBL" id="KZ451923">
    <property type="protein sequence ID" value="PKA61728.1"/>
    <property type="molecule type" value="Genomic_DNA"/>
</dbReference>
<evidence type="ECO:0000256" key="9">
    <source>
        <dbReference type="ARBA" id="ARBA00022989"/>
    </source>
</evidence>
<keyword evidence="4 13" id="KW-0812">Transmembrane</keyword>
<keyword evidence="7 15" id="KW-0418">Kinase</keyword>
<dbReference type="Proteomes" id="UP000236161">
    <property type="component" value="Unassembled WGS sequence"/>
</dbReference>
<dbReference type="Pfam" id="PF13947">
    <property type="entry name" value="GUB_WAK_bind"/>
    <property type="match status" value="1"/>
</dbReference>
<keyword evidence="2" id="KW-0723">Serine/threonine-protein kinase</keyword>
<dbReference type="EC" id="2.7.10.1" evidence="15"/>
<dbReference type="InterPro" id="IPR025287">
    <property type="entry name" value="WAK_GUB"/>
</dbReference>
<evidence type="ECO:0000313" key="15">
    <source>
        <dbReference type="EMBL" id="PKA61728.1"/>
    </source>
</evidence>
<keyword evidence="6 12" id="KW-0547">Nucleotide-binding</keyword>
<dbReference type="PROSITE" id="PS50011">
    <property type="entry name" value="PROTEIN_KINASE_DOM"/>
    <property type="match status" value="1"/>
</dbReference>
<dbReference type="PANTHER" id="PTHR27009">
    <property type="entry name" value="RUST RESISTANCE KINASE LR10-RELATED"/>
    <property type="match status" value="1"/>
</dbReference>
<gene>
    <name evidence="15" type="ORF">AXF42_Ash008558</name>
</gene>
<organism evidence="15 16">
    <name type="scientific">Apostasia shenzhenica</name>
    <dbReference type="NCBI Taxonomy" id="1088818"/>
    <lineage>
        <taxon>Eukaryota</taxon>
        <taxon>Viridiplantae</taxon>
        <taxon>Streptophyta</taxon>
        <taxon>Embryophyta</taxon>
        <taxon>Tracheophyta</taxon>
        <taxon>Spermatophyta</taxon>
        <taxon>Magnoliopsida</taxon>
        <taxon>Liliopsida</taxon>
        <taxon>Asparagales</taxon>
        <taxon>Orchidaceae</taxon>
        <taxon>Apostasioideae</taxon>
        <taxon>Apostasia</taxon>
    </lineage>
</organism>
<keyword evidence="3 15" id="KW-0808">Transferase</keyword>
<sequence>MIAGLGSGSKERCSSTCGRLNISYPLRLTGDPPTCGDPDHELICDGDNAIFEIKSRRFSVTNISYESGILNVVDMSFARGMCSLPDQFISPREVGGNSSFFFAWLLYAKSWISFMNCTEEKRDEKYWSIPCLSHENNTFMYATFGTEASIIRPSCRYVAMVPASANDGPLLLLVVIAIIVKYVLSPLVVLSFLAHKYWKIRRPINVVEKFLRNQQTLSTKRYAYTDIIAITSHFHEKLGQGGFGSVFKGELPGRRMVAVKMLNDSRHNGEEFINEVSTIGSIHHVNVVKLIGFCAEGSRRALVYDYMPNGSLDKYIFSLDGIVRRPFSWAKLNDIALGIARGIDYLHRGCEMRILHFDIKPHNVLLDQNFNPKISDFGLARLYPKGNSMITISAARGTIGYIAPELISRSFGVVSYKSDVYSFGMLLMEMAAGRRNVNPRVENSSQIYYPSWIYDQLKQQEGLEISHALNIGETEKKLYMVGLWCIQMRPSDRPSMSKVVEMLEGDTNTLQMPLKPFFSTSRSALIKRSVSGTFEDELSAIYEHQTCSRT</sequence>
<name>A0A2I0B1Q4_9ASPA</name>
<dbReference type="Pfam" id="PF07714">
    <property type="entry name" value="PK_Tyr_Ser-Thr"/>
    <property type="match status" value="1"/>
</dbReference>
<dbReference type="InterPro" id="IPR000719">
    <property type="entry name" value="Prot_kinase_dom"/>
</dbReference>
<evidence type="ECO:0000256" key="11">
    <source>
        <dbReference type="ARBA" id="ARBA00023180"/>
    </source>
</evidence>
<evidence type="ECO:0000256" key="6">
    <source>
        <dbReference type="ARBA" id="ARBA00022741"/>
    </source>
</evidence>
<proteinExistence type="predicted"/>
<dbReference type="STRING" id="1088818.A0A2I0B1Q4"/>
<evidence type="ECO:0000256" key="8">
    <source>
        <dbReference type="ARBA" id="ARBA00022840"/>
    </source>
</evidence>
<evidence type="ECO:0000313" key="16">
    <source>
        <dbReference type="Proteomes" id="UP000236161"/>
    </source>
</evidence>
<dbReference type="InterPro" id="IPR011009">
    <property type="entry name" value="Kinase-like_dom_sf"/>
</dbReference>
<keyword evidence="9 13" id="KW-1133">Transmembrane helix</keyword>
<dbReference type="Gene3D" id="1.10.510.10">
    <property type="entry name" value="Transferase(Phosphotransferase) domain 1"/>
    <property type="match status" value="1"/>
</dbReference>
<dbReference type="PROSITE" id="PS00107">
    <property type="entry name" value="PROTEIN_KINASE_ATP"/>
    <property type="match status" value="1"/>
</dbReference>
<evidence type="ECO:0000256" key="3">
    <source>
        <dbReference type="ARBA" id="ARBA00022679"/>
    </source>
</evidence>
<dbReference type="AlphaFoldDB" id="A0A2I0B1Q4"/>
<accession>A0A2I0B1Q4</accession>
<dbReference type="Gene3D" id="3.30.200.20">
    <property type="entry name" value="Phosphorylase Kinase, domain 1"/>
    <property type="match status" value="1"/>
</dbReference>
<dbReference type="SUPFAM" id="SSF56112">
    <property type="entry name" value="Protein kinase-like (PK-like)"/>
    <property type="match status" value="1"/>
</dbReference>
<dbReference type="InterPro" id="IPR017441">
    <property type="entry name" value="Protein_kinase_ATP_BS"/>
</dbReference>
<dbReference type="GO" id="GO:0016020">
    <property type="term" value="C:membrane"/>
    <property type="evidence" value="ECO:0007669"/>
    <property type="project" value="UniProtKB-SubCell"/>
</dbReference>
<keyword evidence="15" id="KW-0675">Receptor</keyword>
<feature type="domain" description="Protein kinase" evidence="14">
    <location>
        <begin position="232"/>
        <end position="518"/>
    </location>
</feature>
<protein>
    <submittedName>
        <fullName evidence="15">Putative receptor-like protein kinase</fullName>
        <ecNumber evidence="15">2.7.10.1</ecNumber>
        <ecNumber evidence="15">2.7.11.1</ecNumber>
    </submittedName>
</protein>